<dbReference type="Proteomes" id="UP001153331">
    <property type="component" value="Unassembled WGS sequence"/>
</dbReference>
<organism evidence="1 2">
    <name type="scientific">Boeremia exigua</name>
    <dbReference type="NCBI Taxonomy" id="749465"/>
    <lineage>
        <taxon>Eukaryota</taxon>
        <taxon>Fungi</taxon>
        <taxon>Dikarya</taxon>
        <taxon>Ascomycota</taxon>
        <taxon>Pezizomycotina</taxon>
        <taxon>Dothideomycetes</taxon>
        <taxon>Pleosporomycetidae</taxon>
        <taxon>Pleosporales</taxon>
        <taxon>Pleosporineae</taxon>
        <taxon>Didymellaceae</taxon>
        <taxon>Boeremia</taxon>
    </lineage>
</organism>
<accession>A0ACC2HVT7</accession>
<reference evidence="1" key="1">
    <citation type="submission" date="2022-11" db="EMBL/GenBank/DDBJ databases">
        <title>Genome Sequence of Boeremia exigua.</title>
        <authorList>
            <person name="Buettner E."/>
        </authorList>
    </citation>
    <scope>NUCLEOTIDE SEQUENCE</scope>
    <source>
        <strain evidence="1">CU02</strain>
    </source>
</reference>
<comment type="caution">
    <text evidence="1">The sequence shown here is derived from an EMBL/GenBank/DDBJ whole genome shotgun (WGS) entry which is preliminary data.</text>
</comment>
<name>A0ACC2HVT7_9PLEO</name>
<evidence type="ECO:0000313" key="2">
    <source>
        <dbReference type="Proteomes" id="UP001153331"/>
    </source>
</evidence>
<keyword evidence="2" id="KW-1185">Reference proteome</keyword>
<gene>
    <name evidence="1" type="ORF">OPT61_g9021</name>
</gene>
<sequence>MTSVRVSSIGKTVAVCGIAPPGASSGHKRPAVQVRRDKSLDFPSITDRAFRAFLPNMFERLPKIYNIYFLACVSTMGGMLFGFDISSMSAIIGTEQYLDYFNNPAGIAQGVIGASLALGSIIGSLFAGPLSDYLGRRDALLFSCIFWLIGTAIQTATTGRGMLIGGRVLNGITVGITSSQVPVYLAEIAKHSQRGTIIIIQQLAIEWGILIMYFIGYGCSFIDGDDSFRTAWSMQFVPCVFFMIGLPFLPESPRWLAMKDRSEQAIHTLANIQAGGNLDDPYVIAQYEEIVTVLAAERAALKGWRKFVYNGMWRRTVAGFTVQAWQQLSGANLMTYYVVYIFSMAGLSGNINLVAGGVQYALFIVFSSIMFFFVDKIGRRTLLFWGALGMAFCHFVCGGILGAHGVDVPGGVGGDANILIQVTGSPAYTVIAFSYLLIIIYALTLAPVCWIYAAEVWSLETRATGMGIAAIGNWLFNFAIGLFIPPAFRNIKYGLFLLFGAFCILAAIQFWFTYPETCGKTIEEIEVLFSHEGPHAWQTKKGSERLAHEIDDVAAAQAKGEARASIDAVKARESAQYTEKVEV</sequence>
<protein>
    <submittedName>
        <fullName evidence="1">Uncharacterized protein</fullName>
    </submittedName>
</protein>
<evidence type="ECO:0000313" key="1">
    <source>
        <dbReference type="EMBL" id="KAJ8107212.1"/>
    </source>
</evidence>
<proteinExistence type="predicted"/>
<dbReference type="EMBL" id="JAPHNI010000979">
    <property type="protein sequence ID" value="KAJ8107212.1"/>
    <property type="molecule type" value="Genomic_DNA"/>
</dbReference>